<reference evidence="2" key="1">
    <citation type="journal article" date="2007" name="PLoS ONE">
        <title>The first genome sequence of an elite grapevine cultivar (Pinot noir Vitis vinifera L.): coping with a highly heterozygous genome.</title>
        <authorList>
            <person name="Velasco R."/>
            <person name="Zharkikh A."/>
            <person name="Troggio M."/>
            <person name="Cartwright D.A."/>
            <person name="Cestaro A."/>
            <person name="Pruss D."/>
            <person name="Pindo M."/>
            <person name="FitzGerald L.M."/>
            <person name="Vezzulli S."/>
            <person name="Reid J."/>
            <person name="Malacarne G."/>
            <person name="Iliev D."/>
            <person name="Coppola G."/>
            <person name="Wardell B."/>
            <person name="Micheletti D."/>
            <person name="Macalma T."/>
            <person name="Facci M."/>
            <person name="Mitchell J.T."/>
            <person name="Perazzolli M."/>
            <person name="Eldredge G."/>
            <person name="Gatto P."/>
            <person name="Oyzerski R."/>
            <person name="Moretto M."/>
            <person name="Gutin N."/>
            <person name="Stefanini M."/>
            <person name="Chen Y."/>
            <person name="Segala C."/>
            <person name="Davenport C."/>
            <person name="Dematte L."/>
            <person name="Mraz A."/>
            <person name="Battilana J."/>
            <person name="Stormo K."/>
            <person name="Costa F."/>
            <person name="Tao Q."/>
            <person name="Si-Ammour A."/>
            <person name="Harkins T."/>
            <person name="Lackey A."/>
            <person name="Perbost C."/>
            <person name="Taillon B."/>
            <person name="Stella A."/>
            <person name="Solovyev V."/>
            <person name="Fawcett J.A."/>
            <person name="Sterck L."/>
            <person name="Vandepoele K."/>
            <person name="Grando S.M."/>
            <person name="Toppo S."/>
            <person name="Moser C."/>
            <person name="Lanchbury J."/>
            <person name="Bogden R."/>
            <person name="Skolnick M."/>
            <person name="Sgaramella V."/>
            <person name="Bhatnagar S.K."/>
            <person name="Fontana P."/>
            <person name="Gutin A."/>
            <person name="Van de Peer Y."/>
            <person name="Salamini F."/>
            <person name="Viola R."/>
        </authorList>
    </citation>
    <scope>NUCLEOTIDE SEQUENCE</scope>
</reference>
<organism evidence="2">
    <name type="scientific">Vitis vinifera</name>
    <name type="common">Grape</name>
    <dbReference type="NCBI Taxonomy" id="29760"/>
    <lineage>
        <taxon>Eukaryota</taxon>
        <taxon>Viridiplantae</taxon>
        <taxon>Streptophyta</taxon>
        <taxon>Embryophyta</taxon>
        <taxon>Tracheophyta</taxon>
        <taxon>Spermatophyta</taxon>
        <taxon>Magnoliopsida</taxon>
        <taxon>eudicotyledons</taxon>
        <taxon>Gunneridae</taxon>
        <taxon>Pentapetalae</taxon>
        <taxon>rosids</taxon>
        <taxon>Vitales</taxon>
        <taxon>Vitaceae</taxon>
        <taxon>Viteae</taxon>
        <taxon>Vitis</taxon>
    </lineage>
</organism>
<evidence type="ECO:0000256" key="1">
    <source>
        <dbReference type="SAM" id="MobiDB-lite"/>
    </source>
</evidence>
<evidence type="ECO:0000313" key="2">
    <source>
        <dbReference type="EMBL" id="CAN62179.1"/>
    </source>
</evidence>
<protein>
    <submittedName>
        <fullName evidence="2">Uncharacterized protein</fullName>
    </submittedName>
</protein>
<dbReference type="ExpressionAtlas" id="A5C823">
    <property type="expression patterns" value="baseline"/>
</dbReference>
<feature type="region of interest" description="Disordered" evidence="1">
    <location>
        <begin position="1"/>
        <end position="38"/>
    </location>
</feature>
<feature type="compositionally biased region" description="Low complexity" evidence="1">
    <location>
        <begin position="15"/>
        <end position="37"/>
    </location>
</feature>
<name>A5C823_VITVI</name>
<proteinExistence type="predicted"/>
<gene>
    <name evidence="2" type="ORF">VITISV_043134</name>
</gene>
<sequence length="175" mass="18819">MNDFSGLLAPDFGYKSQSKSAPMSSSKPSSRGPTRSPWNAAPDYFDSLFSSSSDGRGAPSSLINFDSIFGGSSGSGSKQCRCLFTISRLYDYDIFDGVPGLNTSGSVNYDVFSTDPEPKRSGNVEDVGSGFDDLLHGFGRISPPSLELIVLNEDFIAWNKGVFENVVAHKAYVLD</sequence>
<dbReference type="EMBL" id="AM485583">
    <property type="protein sequence ID" value="CAN62179.1"/>
    <property type="molecule type" value="Genomic_DNA"/>
</dbReference>
<accession>A5C823</accession>
<dbReference type="AlphaFoldDB" id="A5C823"/>